<dbReference type="EMBL" id="AXCM01003252">
    <property type="status" value="NOT_ANNOTATED_CDS"/>
    <property type="molecule type" value="Genomic_DNA"/>
</dbReference>
<evidence type="ECO:0000313" key="2">
    <source>
        <dbReference type="EnsemblMetazoa" id="ACUA005431-PA"/>
    </source>
</evidence>
<accession>A0A182LZ31</accession>
<dbReference type="VEuPathDB" id="VectorBase:ACUA005431"/>
<dbReference type="Proteomes" id="UP000075883">
    <property type="component" value="Unassembled WGS sequence"/>
</dbReference>
<evidence type="ECO:0000313" key="3">
    <source>
        <dbReference type="Proteomes" id="UP000075883"/>
    </source>
</evidence>
<reference evidence="3" key="1">
    <citation type="submission" date="2013-09" db="EMBL/GenBank/DDBJ databases">
        <title>The Genome Sequence of Anopheles culicifacies species A.</title>
        <authorList>
            <consortium name="The Broad Institute Genomics Platform"/>
            <person name="Neafsey D.E."/>
            <person name="Besansky N."/>
            <person name="Howell P."/>
            <person name="Walton C."/>
            <person name="Young S.K."/>
            <person name="Zeng Q."/>
            <person name="Gargeya S."/>
            <person name="Fitzgerald M."/>
            <person name="Haas B."/>
            <person name="Abouelleil A."/>
            <person name="Allen A.W."/>
            <person name="Alvarado L."/>
            <person name="Arachchi H.M."/>
            <person name="Berlin A.M."/>
            <person name="Chapman S.B."/>
            <person name="Gainer-Dewar J."/>
            <person name="Goldberg J."/>
            <person name="Griggs A."/>
            <person name="Gujja S."/>
            <person name="Hansen M."/>
            <person name="Howarth C."/>
            <person name="Imamovic A."/>
            <person name="Ireland A."/>
            <person name="Larimer J."/>
            <person name="McCowan C."/>
            <person name="Murphy C."/>
            <person name="Pearson M."/>
            <person name="Poon T.W."/>
            <person name="Priest M."/>
            <person name="Roberts A."/>
            <person name="Saif S."/>
            <person name="Shea T."/>
            <person name="Sisk P."/>
            <person name="Sykes S."/>
            <person name="Wortman J."/>
            <person name="Nusbaum C."/>
            <person name="Birren B."/>
        </authorList>
    </citation>
    <scope>NUCLEOTIDE SEQUENCE [LARGE SCALE GENOMIC DNA]</scope>
    <source>
        <strain evidence="3">A-37</strain>
    </source>
</reference>
<sequence length="194" mass="21588">MYKCAQGDINNCICYCDQPSTSGATRIAARTASGRVHHPCATTRRYQLHLNVGCRRYLGVLMFAPMMVRLDRYLGLQHNTLQFRCLLMVMVMVVMCMGLREHEERLLFSTIGLPDDSLLMRFGGGEGVEMRFAYCSGMISAPGPTKLSRIGKKNSPLKAPIRIAESSNQKKCRTTNSNEDVESIKMASADVTTP</sequence>
<feature type="region of interest" description="Disordered" evidence="1">
    <location>
        <begin position="164"/>
        <end position="194"/>
    </location>
</feature>
<dbReference type="AlphaFoldDB" id="A0A182LZ31"/>
<name>A0A182LZ31_9DIPT</name>
<evidence type="ECO:0000256" key="1">
    <source>
        <dbReference type="SAM" id="MobiDB-lite"/>
    </source>
</evidence>
<keyword evidence="3" id="KW-1185">Reference proteome</keyword>
<feature type="compositionally biased region" description="Polar residues" evidence="1">
    <location>
        <begin position="165"/>
        <end position="178"/>
    </location>
</feature>
<proteinExistence type="predicted"/>
<dbReference type="EMBL" id="AXCM01003251">
    <property type="status" value="NOT_ANNOTATED_CDS"/>
    <property type="molecule type" value="Genomic_DNA"/>
</dbReference>
<reference evidence="2" key="2">
    <citation type="submission" date="2020-05" db="UniProtKB">
        <authorList>
            <consortium name="EnsemblMetazoa"/>
        </authorList>
    </citation>
    <scope>IDENTIFICATION</scope>
    <source>
        <strain evidence="2">A-37</strain>
    </source>
</reference>
<organism evidence="2 3">
    <name type="scientific">Anopheles culicifacies</name>
    <dbReference type="NCBI Taxonomy" id="139723"/>
    <lineage>
        <taxon>Eukaryota</taxon>
        <taxon>Metazoa</taxon>
        <taxon>Ecdysozoa</taxon>
        <taxon>Arthropoda</taxon>
        <taxon>Hexapoda</taxon>
        <taxon>Insecta</taxon>
        <taxon>Pterygota</taxon>
        <taxon>Neoptera</taxon>
        <taxon>Endopterygota</taxon>
        <taxon>Diptera</taxon>
        <taxon>Nematocera</taxon>
        <taxon>Culicoidea</taxon>
        <taxon>Culicidae</taxon>
        <taxon>Anophelinae</taxon>
        <taxon>Anopheles</taxon>
        <taxon>culicifacies species complex</taxon>
    </lineage>
</organism>
<dbReference type="EnsemblMetazoa" id="ACUA005431-RA">
    <property type="protein sequence ID" value="ACUA005431-PA"/>
    <property type="gene ID" value="ACUA005431"/>
</dbReference>
<protein>
    <submittedName>
        <fullName evidence="2">Uncharacterized protein</fullName>
    </submittedName>
</protein>